<feature type="non-terminal residue" evidence="4">
    <location>
        <position position="1"/>
    </location>
</feature>
<dbReference type="PROSITE" id="PS51644">
    <property type="entry name" value="HTH_OST"/>
    <property type="match status" value="1"/>
</dbReference>
<accession>A0ABD0Q279</accession>
<name>A0ABD0Q279_CIRMR</name>
<protein>
    <recommendedName>
        <fullName evidence="3">HTH OST-type domain-containing protein</fullName>
    </recommendedName>
</protein>
<reference evidence="4 5" key="1">
    <citation type="submission" date="2024-05" db="EMBL/GenBank/DDBJ databases">
        <title>Genome sequencing and assembly of Indian major carp, Cirrhinus mrigala (Hamilton, 1822).</title>
        <authorList>
            <person name="Mohindra V."/>
            <person name="Chowdhury L.M."/>
            <person name="Lal K."/>
            <person name="Jena J.K."/>
        </authorList>
    </citation>
    <scope>NUCLEOTIDE SEQUENCE [LARGE SCALE GENOMIC DNA]</scope>
    <source>
        <strain evidence="4">CM1030</strain>
        <tissue evidence="4">Blood</tissue>
    </source>
</reference>
<organism evidence="4 5">
    <name type="scientific">Cirrhinus mrigala</name>
    <name type="common">Mrigala</name>
    <dbReference type="NCBI Taxonomy" id="683832"/>
    <lineage>
        <taxon>Eukaryota</taxon>
        <taxon>Metazoa</taxon>
        <taxon>Chordata</taxon>
        <taxon>Craniata</taxon>
        <taxon>Vertebrata</taxon>
        <taxon>Euteleostomi</taxon>
        <taxon>Actinopterygii</taxon>
        <taxon>Neopterygii</taxon>
        <taxon>Teleostei</taxon>
        <taxon>Ostariophysi</taxon>
        <taxon>Cypriniformes</taxon>
        <taxon>Cyprinidae</taxon>
        <taxon>Labeoninae</taxon>
        <taxon>Labeonini</taxon>
        <taxon>Cirrhinus</taxon>
    </lineage>
</organism>
<feature type="region of interest" description="Disordered" evidence="2">
    <location>
        <begin position="67"/>
        <end position="90"/>
    </location>
</feature>
<evidence type="ECO:0000313" key="5">
    <source>
        <dbReference type="Proteomes" id="UP001529510"/>
    </source>
</evidence>
<dbReference type="AlphaFoldDB" id="A0ABD0Q279"/>
<dbReference type="InterPro" id="IPR041966">
    <property type="entry name" value="LOTUS-like"/>
</dbReference>
<proteinExistence type="predicted"/>
<feature type="non-terminal residue" evidence="4">
    <location>
        <position position="323"/>
    </location>
</feature>
<feature type="domain" description="HTH OST-type" evidence="3">
    <location>
        <begin position="1"/>
        <end position="73"/>
    </location>
</feature>
<evidence type="ECO:0000313" key="4">
    <source>
        <dbReference type="EMBL" id="KAL0180185.1"/>
    </source>
</evidence>
<comment type="caution">
    <text evidence="4">The sequence shown here is derived from an EMBL/GenBank/DDBJ whole genome shotgun (WGS) entry which is preliminary data.</text>
</comment>
<sequence>DPFKDVVELVKEHRKGIPIRKLSMLFSQKYRRNLTVSEFGFKTIANFIDSMSDELLVEKEKIFHKSHRGTPAVPTPVNPPAVNNDSTPANQTSPLVSFGADFAQRGDEMTQEELMGKVKEVIKKFPAASHSIAELQKGYFLIFGSALPFKLYMSLYDNQTAKQLSSSCPVVDNKPAAAKCLETAPQKTGEEAKKVQPLPNVVNDQVVRSKAGSPLLQFQSLIVPLMATPSNLSTSDFPVLGTTLPKAEEKKLKEGRGPVFNESYYSQVREVHGANMRAAEALLEDENNIGRQRKAMSSQDVNGLVENVMRALAAEGEHVTIER</sequence>
<dbReference type="InterPro" id="IPR025605">
    <property type="entry name" value="OST-HTH/LOTUS_dom"/>
</dbReference>
<dbReference type="Gene3D" id="3.30.420.610">
    <property type="entry name" value="LOTUS domain-like"/>
    <property type="match status" value="1"/>
</dbReference>
<gene>
    <name evidence="4" type="ORF">M9458_025627</name>
</gene>
<dbReference type="Proteomes" id="UP001529510">
    <property type="component" value="Unassembled WGS sequence"/>
</dbReference>
<dbReference type="GO" id="GO:0030154">
    <property type="term" value="P:cell differentiation"/>
    <property type="evidence" value="ECO:0007669"/>
    <property type="project" value="UniProtKB-KW"/>
</dbReference>
<keyword evidence="5" id="KW-1185">Reference proteome</keyword>
<dbReference type="CDD" id="cd08824">
    <property type="entry name" value="LOTUS"/>
    <property type="match status" value="1"/>
</dbReference>
<evidence type="ECO:0000256" key="1">
    <source>
        <dbReference type="ARBA" id="ARBA00022782"/>
    </source>
</evidence>
<keyword evidence="1" id="KW-0221">Differentiation</keyword>
<dbReference type="EMBL" id="JAMKFB020000012">
    <property type="protein sequence ID" value="KAL0180185.1"/>
    <property type="molecule type" value="Genomic_DNA"/>
</dbReference>
<evidence type="ECO:0000256" key="2">
    <source>
        <dbReference type="SAM" id="MobiDB-lite"/>
    </source>
</evidence>
<dbReference type="Pfam" id="PF12872">
    <property type="entry name" value="OST-HTH"/>
    <property type="match status" value="1"/>
</dbReference>
<evidence type="ECO:0000259" key="3">
    <source>
        <dbReference type="PROSITE" id="PS51644"/>
    </source>
</evidence>